<dbReference type="AlphaFoldDB" id="A0A450Z0C4"/>
<dbReference type="EMBL" id="CAADFS010000043">
    <property type="protein sequence ID" value="VFK47254.1"/>
    <property type="molecule type" value="Genomic_DNA"/>
</dbReference>
<proteinExistence type="predicted"/>
<gene>
    <name evidence="1" type="ORF">BECKTC1821D_GA0114238_104324</name>
</gene>
<name>A0A450Z0C4_9GAMM</name>
<accession>A0A450Z0C4</accession>
<protein>
    <submittedName>
        <fullName evidence="1">Uncharacterized protein</fullName>
    </submittedName>
</protein>
<reference evidence="1" key="1">
    <citation type="submission" date="2019-02" db="EMBL/GenBank/DDBJ databases">
        <authorList>
            <person name="Gruber-Vodicka R. H."/>
            <person name="Seah K. B. B."/>
        </authorList>
    </citation>
    <scope>NUCLEOTIDE SEQUENCE</scope>
    <source>
        <strain evidence="1">BECK_BZ123</strain>
    </source>
</reference>
<evidence type="ECO:0000313" key="1">
    <source>
        <dbReference type="EMBL" id="VFK47254.1"/>
    </source>
</evidence>
<organism evidence="1">
    <name type="scientific">Candidatus Kentrum sp. TC</name>
    <dbReference type="NCBI Taxonomy" id="2126339"/>
    <lineage>
        <taxon>Bacteria</taxon>
        <taxon>Pseudomonadati</taxon>
        <taxon>Pseudomonadota</taxon>
        <taxon>Gammaproteobacteria</taxon>
        <taxon>Candidatus Kentrum</taxon>
    </lineage>
</organism>
<sequence length="139" mass="15641">MHQPPYASSASSCVLGIGNSSTCWRNRSLPSTLSTTVLTWRQSKVGHQLFGRIEATDITQLAQQHHGRYLVYSPQGDQGVQQRRQRPLRQYFFKDAINRVSTTSQLIGRGGGESPLPSFHTTVRTVPYMVFKSERCICL</sequence>